<dbReference type="Pfam" id="PF00069">
    <property type="entry name" value="Pkinase"/>
    <property type="match status" value="1"/>
</dbReference>
<name>A0A7S4IA66_9EUKA</name>
<proteinExistence type="predicted"/>
<feature type="domain" description="Protein kinase" evidence="2">
    <location>
        <begin position="102"/>
        <end position="532"/>
    </location>
</feature>
<dbReference type="GO" id="GO:0044773">
    <property type="term" value="P:mitotic DNA damage checkpoint signaling"/>
    <property type="evidence" value="ECO:0007669"/>
    <property type="project" value="TreeGrafter"/>
</dbReference>
<dbReference type="InterPro" id="IPR000719">
    <property type="entry name" value="Prot_kinase_dom"/>
</dbReference>
<dbReference type="PANTHER" id="PTHR44167:SF24">
    <property type="entry name" value="SERINE_THREONINE-PROTEIN KINASE CHK2"/>
    <property type="match status" value="1"/>
</dbReference>
<evidence type="ECO:0000256" key="1">
    <source>
        <dbReference type="SAM" id="MobiDB-lite"/>
    </source>
</evidence>
<dbReference type="InterPro" id="IPR011009">
    <property type="entry name" value="Kinase-like_dom_sf"/>
</dbReference>
<dbReference type="Gene3D" id="1.10.510.10">
    <property type="entry name" value="Transferase(Phosphotransferase) domain 1"/>
    <property type="match status" value="1"/>
</dbReference>
<dbReference type="EMBL" id="HBKP01013896">
    <property type="protein sequence ID" value="CAE2222936.1"/>
    <property type="molecule type" value="Transcribed_RNA"/>
</dbReference>
<dbReference type="GO" id="GO:0005524">
    <property type="term" value="F:ATP binding"/>
    <property type="evidence" value="ECO:0007669"/>
    <property type="project" value="InterPro"/>
</dbReference>
<feature type="region of interest" description="Disordered" evidence="1">
    <location>
        <begin position="1"/>
        <end position="51"/>
    </location>
</feature>
<dbReference type="SMART" id="SM00220">
    <property type="entry name" value="S_TKc"/>
    <property type="match status" value="1"/>
</dbReference>
<protein>
    <recommendedName>
        <fullName evidence="2">Protein kinase domain-containing protein</fullName>
    </recommendedName>
</protein>
<evidence type="ECO:0000259" key="2">
    <source>
        <dbReference type="PROSITE" id="PS50011"/>
    </source>
</evidence>
<feature type="compositionally biased region" description="Polar residues" evidence="1">
    <location>
        <begin position="18"/>
        <end position="29"/>
    </location>
</feature>
<dbReference type="GO" id="GO:0005634">
    <property type="term" value="C:nucleus"/>
    <property type="evidence" value="ECO:0007669"/>
    <property type="project" value="TreeGrafter"/>
</dbReference>
<dbReference type="SUPFAM" id="SSF56112">
    <property type="entry name" value="Protein kinase-like (PK-like)"/>
    <property type="match status" value="1"/>
</dbReference>
<evidence type="ECO:0000313" key="3">
    <source>
        <dbReference type="EMBL" id="CAE2222936.1"/>
    </source>
</evidence>
<sequence length="560" mass="64202">MSRRGSTRNVNGKEKAPGSQQNTEQNSKDSPAVGEKRKLSTVDSNRPKKTSRLLDSIRGGWDISNTNTRVIANYKELPNSRELQDNPEKLSSLPSATKRTYMTKGEKKGEGTFGIVFDVTDVAKPEQNQVMKISIADSGFFSEILALVKLNKHRKTPNIPRLFNWFISDQLPPREGGWSKVNDIIANSSQFRKGSSTNRLYGYLVMENAEGGTLASFFQHYRDNVPSIEHVWYTLDVTMFQLVFSVAALPQCGLLHRDLGGSNNILVGFVPRPNPEDTTDWVFAVGDTKFSFPRPSFKPIMIDYGTANHLARNRSLKTDFRYTTLRYRAPELIFISDSQPGTLQPWYTTTADLFSIGMSILEIVLGDFCQRRKDVHRDDIYKCHPFMCYKCPQDLPKRLEDLHEHLLSVEKDSEETKENRDWCRMLRKGFIDKGESKLLAKYLWGMYHELGVPNDDTWPGIESTHVWKLMNDVIQTRKNLNQNVPSPDGRLFDKPQLKQHFSESQRDILREILQYNPKRRPDVIKVLQSDLFDHLRAKDQAAKATWTISPKNPCSWPTHA</sequence>
<dbReference type="GO" id="GO:0004674">
    <property type="term" value="F:protein serine/threonine kinase activity"/>
    <property type="evidence" value="ECO:0007669"/>
    <property type="project" value="TreeGrafter"/>
</dbReference>
<dbReference type="PANTHER" id="PTHR44167">
    <property type="entry name" value="OVARIAN-SPECIFIC SERINE/THREONINE-PROTEIN KINASE LOK-RELATED"/>
    <property type="match status" value="1"/>
</dbReference>
<dbReference type="PROSITE" id="PS50011">
    <property type="entry name" value="PROTEIN_KINASE_DOM"/>
    <property type="match status" value="1"/>
</dbReference>
<reference evidence="3" key="1">
    <citation type="submission" date="2021-01" db="EMBL/GenBank/DDBJ databases">
        <authorList>
            <person name="Corre E."/>
            <person name="Pelletier E."/>
            <person name="Niang G."/>
            <person name="Scheremetjew M."/>
            <person name="Finn R."/>
            <person name="Kale V."/>
            <person name="Holt S."/>
            <person name="Cochrane G."/>
            <person name="Meng A."/>
            <person name="Brown T."/>
            <person name="Cohen L."/>
        </authorList>
    </citation>
    <scope>NUCLEOTIDE SEQUENCE</scope>
    <source>
        <strain evidence="3">DIVA3 518/3/11/1/6</strain>
    </source>
</reference>
<dbReference type="AlphaFoldDB" id="A0A7S4IA66"/>
<gene>
    <name evidence="3" type="ORF">VSP0166_LOCUS9890</name>
</gene>
<accession>A0A7S4IA66</accession>
<organism evidence="3">
    <name type="scientific">Vannella robusta</name>
    <dbReference type="NCBI Taxonomy" id="1487602"/>
    <lineage>
        <taxon>Eukaryota</taxon>
        <taxon>Amoebozoa</taxon>
        <taxon>Discosea</taxon>
        <taxon>Flabellinia</taxon>
        <taxon>Vannellidae</taxon>
        <taxon>Vannella</taxon>
    </lineage>
</organism>